<dbReference type="AlphaFoldDB" id="A0A9P7JDK5"/>
<comment type="caution">
    <text evidence="1">The sequence shown here is derived from an EMBL/GenBank/DDBJ whole genome shotgun (WGS) entry which is preliminary data.</text>
</comment>
<accession>A0A9P7JDK5</accession>
<name>A0A9P7JDK5_9AGAM</name>
<proteinExistence type="predicted"/>
<dbReference type="Proteomes" id="UP000807769">
    <property type="component" value="Unassembled WGS sequence"/>
</dbReference>
<organism evidence="1 2">
    <name type="scientific">Suillus subaureus</name>
    <dbReference type="NCBI Taxonomy" id="48587"/>
    <lineage>
        <taxon>Eukaryota</taxon>
        <taxon>Fungi</taxon>
        <taxon>Dikarya</taxon>
        <taxon>Basidiomycota</taxon>
        <taxon>Agaricomycotina</taxon>
        <taxon>Agaricomycetes</taxon>
        <taxon>Agaricomycetidae</taxon>
        <taxon>Boletales</taxon>
        <taxon>Suillineae</taxon>
        <taxon>Suillaceae</taxon>
        <taxon>Suillus</taxon>
    </lineage>
</organism>
<sequence>MPLLNRVSTCTRAIRSTGSSSVAKCSVSPVIRNDHARPCEQVVSAGSKPKLQSRAMTTFCRFPRCLWTTTCHQRPRPPHRSCHDEG</sequence>
<evidence type="ECO:0000313" key="1">
    <source>
        <dbReference type="EMBL" id="KAG1816090.1"/>
    </source>
</evidence>
<evidence type="ECO:0000313" key="2">
    <source>
        <dbReference type="Proteomes" id="UP000807769"/>
    </source>
</evidence>
<dbReference type="EMBL" id="JABBWG010000017">
    <property type="protein sequence ID" value="KAG1816090.1"/>
    <property type="molecule type" value="Genomic_DNA"/>
</dbReference>
<gene>
    <name evidence="1" type="ORF">BJ212DRAFT_210953</name>
</gene>
<keyword evidence="2" id="KW-1185">Reference proteome</keyword>
<dbReference type="GeneID" id="64636667"/>
<reference evidence="1" key="1">
    <citation type="journal article" date="2020" name="New Phytol.">
        <title>Comparative genomics reveals dynamic genome evolution in host specialist ectomycorrhizal fungi.</title>
        <authorList>
            <person name="Lofgren L.A."/>
            <person name="Nguyen N.H."/>
            <person name="Vilgalys R."/>
            <person name="Ruytinx J."/>
            <person name="Liao H.L."/>
            <person name="Branco S."/>
            <person name="Kuo A."/>
            <person name="LaButti K."/>
            <person name="Lipzen A."/>
            <person name="Andreopoulos W."/>
            <person name="Pangilinan J."/>
            <person name="Riley R."/>
            <person name="Hundley H."/>
            <person name="Na H."/>
            <person name="Barry K."/>
            <person name="Grigoriev I.V."/>
            <person name="Stajich J.E."/>
            <person name="Kennedy P.G."/>
        </authorList>
    </citation>
    <scope>NUCLEOTIDE SEQUENCE</scope>
    <source>
        <strain evidence="1">MN1</strain>
    </source>
</reference>
<protein>
    <submittedName>
        <fullName evidence="1">Uncharacterized protein</fullName>
    </submittedName>
</protein>
<dbReference type="RefSeq" id="XP_041192896.1">
    <property type="nucleotide sequence ID" value="XM_041342651.1"/>
</dbReference>